<gene>
    <name evidence="1" type="ORF">DPMN_073949</name>
</gene>
<reference evidence="1" key="1">
    <citation type="journal article" date="2019" name="bioRxiv">
        <title>The Genome of the Zebra Mussel, Dreissena polymorpha: A Resource for Invasive Species Research.</title>
        <authorList>
            <person name="McCartney M.A."/>
            <person name="Auch B."/>
            <person name="Kono T."/>
            <person name="Mallez S."/>
            <person name="Zhang Y."/>
            <person name="Obille A."/>
            <person name="Becker A."/>
            <person name="Abrahante J.E."/>
            <person name="Garbe J."/>
            <person name="Badalamenti J.P."/>
            <person name="Herman A."/>
            <person name="Mangelson H."/>
            <person name="Liachko I."/>
            <person name="Sullivan S."/>
            <person name="Sone E.D."/>
            <person name="Koren S."/>
            <person name="Silverstein K.A.T."/>
            <person name="Beckman K.B."/>
            <person name="Gohl D.M."/>
        </authorList>
    </citation>
    <scope>NUCLEOTIDE SEQUENCE</scope>
    <source>
        <strain evidence="1">Duluth1</strain>
        <tissue evidence="1">Whole animal</tissue>
    </source>
</reference>
<dbReference type="Proteomes" id="UP000828390">
    <property type="component" value="Unassembled WGS sequence"/>
</dbReference>
<organism evidence="1 2">
    <name type="scientific">Dreissena polymorpha</name>
    <name type="common">Zebra mussel</name>
    <name type="synonym">Mytilus polymorpha</name>
    <dbReference type="NCBI Taxonomy" id="45954"/>
    <lineage>
        <taxon>Eukaryota</taxon>
        <taxon>Metazoa</taxon>
        <taxon>Spiralia</taxon>
        <taxon>Lophotrochozoa</taxon>
        <taxon>Mollusca</taxon>
        <taxon>Bivalvia</taxon>
        <taxon>Autobranchia</taxon>
        <taxon>Heteroconchia</taxon>
        <taxon>Euheterodonta</taxon>
        <taxon>Imparidentia</taxon>
        <taxon>Neoheterodontei</taxon>
        <taxon>Myida</taxon>
        <taxon>Dreissenoidea</taxon>
        <taxon>Dreissenidae</taxon>
        <taxon>Dreissena</taxon>
    </lineage>
</organism>
<accession>A0A9D4BL43</accession>
<evidence type="ECO:0000313" key="2">
    <source>
        <dbReference type="Proteomes" id="UP000828390"/>
    </source>
</evidence>
<name>A0A9D4BL43_DREPO</name>
<comment type="caution">
    <text evidence="1">The sequence shown here is derived from an EMBL/GenBank/DDBJ whole genome shotgun (WGS) entry which is preliminary data.</text>
</comment>
<keyword evidence="2" id="KW-1185">Reference proteome</keyword>
<dbReference type="EMBL" id="JAIWYP010000015">
    <property type="protein sequence ID" value="KAH3699003.1"/>
    <property type="molecule type" value="Genomic_DNA"/>
</dbReference>
<proteinExistence type="predicted"/>
<evidence type="ECO:0000313" key="1">
    <source>
        <dbReference type="EMBL" id="KAH3699003.1"/>
    </source>
</evidence>
<sequence length="50" mass="5410">MACRPPYPSKSASCVKYSCMSSSTSMDERFVSSARNVRRSGTSSVTRVGN</sequence>
<reference evidence="1" key="2">
    <citation type="submission" date="2020-11" db="EMBL/GenBank/DDBJ databases">
        <authorList>
            <person name="McCartney M.A."/>
            <person name="Auch B."/>
            <person name="Kono T."/>
            <person name="Mallez S."/>
            <person name="Becker A."/>
            <person name="Gohl D.M."/>
            <person name="Silverstein K.A.T."/>
            <person name="Koren S."/>
            <person name="Bechman K.B."/>
            <person name="Herman A."/>
            <person name="Abrahante J.E."/>
            <person name="Garbe J."/>
        </authorList>
    </citation>
    <scope>NUCLEOTIDE SEQUENCE</scope>
    <source>
        <strain evidence="1">Duluth1</strain>
        <tissue evidence="1">Whole animal</tissue>
    </source>
</reference>
<dbReference type="AlphaFoldDB" id="A0A9D4BL43"/>
<protein>
    <submittedName>
        <fullName evidence="1">Uncharacterized protein</fullName>
    </submittedName>
</protein>